<evidence type="ECO:0000313" key="2">
    <source>
        <dbReference type="Proteomes" id="UP000007801"/>
    </source>
</evidence>
<sequence length="208" mass="24291">MDLSNLFGNPSSITIRSAASRFDTTPEVEPFSKTPQGDVLRGKKIPITRLTPESLARAKSRTKKVETLLKKTKSDSLISLRNDPYENIMIEELGTSMLVRDYDDSADISSHPSYNIMKFRDLNCYVKYLDSKEKYDKQFMREMKHLIQSQTNICDEYFLKKILCYKTLWPPLHTKRELNFFVRKFFQLPPRAKARVEYLMKTDLSLGN</sequence>
<accession>B3LYY4</accession>
<dbReference type="STRING" id="7217.B3LYY4"/>
<dbReference type="GeneID" id="6500072"/>
<reference evidence="1 2" key="1">
    <citation type="journal article" date="2007" name="Nature">
        <title>Evolution of genes and genomes on the Drosophila phylogeny.</title>
        <authorList>
            <consortium name="Drosophila 12 Genomes Consortium"/>
            <person name="Clark A.G."/>
            <person name="Eisen M.B."/>
            <person name="Smith D.R."/>
            <person name="Bergman C.M."/>
            <person name="Oliver B."/>
            <person name="Markow T.A."/>
            <person name="Kaufman T.C."/>
            <person name="Kellis M."/>
            <person name="Gelbart W."/>
            <person name="Iyer V.N."/>
            <person name="Pollard D.A."/>
            <person name="Sackton T.B."/>
            <person name="Larracuente A.M."/>
            <person name="Singh N.D."/>
            <person name="Abad J.P."/>
            <person name="Abt D.N."/>
            <person name="Adryan B."/>
            <person name="Aguade M."/>
            <person name="Akashi H."/>
            <person name="Anderson W.W."/>
            <person name="Aquadro C.F."/>
            <person name="Ardell D.H."/>
            <person name="Arguello R."/>
            <person name="Artieri C.G."/>
            <person name="Barbash D.A."/>
            <person name="Barker D."/>
            <person name="Barsanti P."/>
            <person name="Batterham P."/>
            <person name="Batzoglou S."/>
            <person name="Begun D."/>
            <person name="Bhutkar A."/>
            <person name="Blanco E."/>
            <person name="Bosak S.A."/>
            <person name="Bradley R.K."/>
            <person name="Brand A.D."/>
            <person name="Brent M.R."/>
            <person name="Brooks A.N."/>
            <person name="Brown R.H."/>
            <person name="Butlin R.K."/>
            <person name="Caggese C."/>
            <person name="Calvi B.R."/>
            <person name="Bernardo de Carvalho A."/>
            <person name="Caspi A."/>
            <person name="Castrezana S."/>
            <person name="Celniker S.E."/>
            <person name="Chang J.L."/>
            <person name="Chapple C."/>
            <person name="Chatterji S."/>
            <person name="Chinwalla A."/>
            <person name="Civetta A."/>
            <person name="Clifton S.W."/>
            <person name="Comeron J.M."/>
            <person name="Costello J.C."/>
            <person name="Coyne J.A."/>
            <person name="Daub J."/>
            <person name="David R.G."/>
            <person name="Delcher A.L."/>
            <person name="Delehaunty K."/>
            <person name="Do C.B."/>
            <person name="Ebling H."/>
            <person name="Edwards K."/>
            <person name="Eickbush T."/>
            <person name="Evans J.D."/>
            <person name="Filipski A."/>
            <person name="Findeiss S."/>
            <person name="Freyhult E."/>
            <person name="Fulton L."/>
            <person name="Fulton R."/>
            <person name="Garcia A.C."/>
            <person name="Gardiner A."/>
            <person name="Garfield D.A."/>
            <person name="Garvin B.E."/>
            <person name="Gibson G."/>
            <person name="Gilbert D."/>
            <person name="Gnerre S."/>
            <person name="Godfrey J."/>
            <person name="Good R."/>
            <person name="Gotea V."/>
            <person name="Gravely B."/>
            <person name="Greenberg A.J."/>
            <person name="Griffiths-Jones S."/>
            <person name="Gross S."/>
            <person name="Guigo R."/>
            <person name="Gustafson E.A."/>
            <person name="Haerty W."/>
            <person name="Hahn M.W."/>
            <person name="Halligan D.L."/>
            <person name="Halpern A.L."/>
            <person name="Halter G.M."/>
            <person name="Han M.V."/>
            <person name="Heger A."/>
            <person name="Hillier L."/>
            <person name="Hinrichs A.S."/>
            <person name="Holmes I."/>
            <person name="Hoskins R.A."/>
            <person name="Hubisz M.J."/>
            <person name="Hultmark D."/>
            <person name="Huntley M.A."/>
            <person name="Jaffe D.B."/>
            <person name="Jagadeeshan S."/>
            <person name="Jeck W.R."/>
            <person name="Johnson J."/>
            <person name="Jones C.D."/>
            <person name="Jordan W.C."/>
            <person name="Karpen G.H."/>
            <person name="Kataoka E."/>
            <person name="Keightley P.D."/>
            <person name="Kheradpour P."/>
            <person name="Kirkness E.F."/>
            <person name="Koerich L.B."/>
            <person name="Kristiansen K."/>
            <person name="Kudrna D."/>
            <person name="Kulathinal R.J."/>
            <person name="Kumar S."/>
            <person name="Kwok R."/>
            <person name="Lander E."/>
            <person name="Langley C.H."/>
            <person name="Lapoint R."/>
            <person name="Lazzaro B.P."/>
            <person name="Lee S.J."/>
            <person name="Levesque L."/>
            <person name="Li R."/>
            <person name="Lin C.F."/>
            <person name="Lin M.F."/>
            <person name="Lindblad-Toh K."/>
            <person name="Llopart A."/>
            <person name="Long M."/>
            <person name="Low L."/>
            <person name="Lozovsky E."/>
            <person name="Lu J."/>
            <person name="Luo M."/>
            <person name="Machado C.A."/>
            <person name="Makalowski W."/>
            <person name="Marzo M."/>
            <person name="Matsuda M."/>
            <person name="Matzkin L."/>
            <person name="McAllister B."/>
            <person name="McBride C.S."/>
            <person name="McKernan B."/>
            <person name="McKernan K."/>
            <person name="Mendez-Lago M."/>
            <person name="Minx P."/>
            <person name="Mollenhauer M.U."/>
            <person name="Montooth K."/>
            <person name="Mount S.M."/>
            <person name="Mu X."/>
            <person name="Myers E."/>
            <person name="Negre B."/>
            <person name="Newfeld S."/>
            <person name="Nielsen R."/>
            <person name="Noor M.A."/>
            <person name="O'Grady P."/>
            <person name="Pachter L."/>
            <person name="Papaceit M."/>
            <person name="Parisi M.J."/>
            <person name="Parisi M."/>
            <person name="Parts L."/>
            <person name="Pedersen J.S."/>
            <person name="Pesole G."/>
            <person name="Phillippy A.M."/>
            <person name="Ponting C.P."/>
            <person name="Pop M."/>
            <person name="Porcelli D."/>
            <person name="Powell J.R."/>
            <person name="Prohaska S."/>
            <person name="Pruitt K."/>
            <person name="Puig M."/>
            <person name="Quesneville H."/>
            <person name="Ram K.R."/>
            <person name="Rand D."/>
            <person name="Rasmussen M.D."/>
            <person name="Reed L.K."/>
            <person name="Reenan R."/>
            <person name="Reily A."/>
            <person name="Remington K.A."/>
            <person name="Rieger T.T."/>
            <person name="Ritchie M.G."/>
            <person name="Robin C."/>
            <person name="Rogers Y.H."/>
            <person name="Rohde C."/>
            <person name="Rozas J."/>
            <person name="Rubenfield M.J."/>
            <person name="Ruiz A."/>
            <person name="Russo S."/>
            <person name="Salzberg S.L."/>
            <person name="Sanchez-Gracia A."/>
            <person name="Saranga D.J."/>
            <person name="Sato H."/>
            <person name="Schaeffer S.W."/>
            <person name="Schatz M.C."/>
            <person name="Schlenke T."/>
            <person name="Schwartz R."/>
            <person name="Segarra C."/>
            <person name="Singh R.S."/>
            <person name="Sirot L."/>
            <person name="Sirota M."/>
            <person name="Sisneros N.B."/>
            <person name="Smith C.D."/>
            <person name="Smith T.F."/>
            <person name="Spieth J."/>
            <person name="Stage D.E."/>
            <person name="Stark A."/>
            <person name="Stephan W."/>
            <person name="Strausberg R.L."/>
            <person name="Strempel S."/>
            <person name="Sturgill D."/>
            <person name="Sutton G."/>
            <person name="Sutton G.G."/>
            <person name="Tao W."/>
            <person name="Teichmann S."/>
            <person name="Tobari Y.N."/>
            <person name="Tomimura Y."/>
            <person name="Tsolas J.M."/>
            <person name="Valente V.L."/>
            <person name="Venter E."/>
            <person name="Venter J.C."/>
            <person name="Vicario S."/>
            <person name="Vieira F.G."/>
            <person name="Vilella A.J."/>
            <person name="Villasante A."/>
            <person name="Walenz B."/>
            <person name="Wang J."/>
            <person name="Wasserman M."/>
            <person name="Watts T."/>
            <person name="Wilson D."/>
            <person name="Wilson R.K."/>
            <person name="Wing R.A."/>
            <person name="Wolfner M.F."/>
            <person name="Wong A."/>
            <person name="Wong G.K."/>
            <person name="Wu C.I."/>
            <person name="Wu G."/>
            <person name="Yamamoto D."/>
            <person name="Yang H.P."/>
            <person name="Yang S.P."/>
            <person name="Yorke J.A."/>
            <person name="Yoshida K."/>
            <person name="Zdobnov E."/>
            <person name="Zhang P."/>
            <person name="Zhang Y."/>
            <person name="Zimin A.V."/>
            <person name="Baldwin J."/>
            <person name="Abdouelleil A."/>
            <person name="Abdulkadir J."/>
            <person name="Abebe A."/>
            <person name="Abera B."/>
            <person name="Abreu J."/>
            <person name="Acer S.C."/>
            <person name="Aftuck L."/>
            <person name="Alexander A."/>
            <person name="An P."/>
            <person name="Anderson E."/>
            <person name="Anderson S."/>
            <person name="Arachi H."/>
            <person name="Azer M."/>
            <person name="Bachantsang P."/>
            <person name="Barry A."/>
            <person name="Bayul T."/>
            <person name="Berlin A."/>
            <person name="Bessette D."/>
            <person name="Bloom T."/>
            <person name="Blye J."/>
            <person name="Boguslavskiy L."/>
            <person name="Bonnet C."/>
            <person name="Boukhgalter B."/>
            <person name="Bourzgui I."/>
            <person name="Brown A."/>
            <person name="Cahill P."/>
            <person name="Channer S."/>
            <person name="Cheshatsang Y."/>
            <person name="Chuda L."/>
            <person name="Citroen M."/>
            <person name="Collymore A."/>
            <person name="Cooke P."/>
            <person name="Costello M."/>
            <person name="D'Aco K."/>
            <person name="Daza R."/>
            <person name="De Haan G."/>
            <person name="DeGray S."/>
            <person name="DeMaso C."/>
            <person name="Dhargay N."/>
            <person name="Dooley K."/>
            <person name="Dooley E."/>
            <person name="Doricent M."/>
            <person name="Dorje P."/>
            <person name="Dorjee K."/>
            <person name="Dupes A."/>
            <person name="Elong R."/>
            <person name="Falk J."/>
            <person name="Farina A."/>
            <person name="Faro S."/>
            <person name="Ferguson D."/>
            <person name="Fisher S."/>
            <person name="Foley C.D."/>
            <person name="Franke A."/>
            <person name="Friedrich D."/>
            <person name="Gadbois L."/>
            <person name="Gearin G."/>
            <person name="Gearin C.R."/>
            <person name="Giannoukos G."/>
            <person name="Goode T."/>
            <person name="Graham J."/>
            <person name="Grandbois E."/>
            <person name="Grewal S."/>
            <person name="Gyaltsen K."/>
            <person name="Hafez N."/>
            <person name="Hagos B."/>
            <person name="Hall J."/>
            <person name="Henson C."/>
            <person name="Hollinger A."/>
            <person name="Honan T."/>
            <person name="Huard M.D."/>
            <person name="Hughes L."/>
            <person name="Hurhula B."/>
            <person name="Husby M.E."/>
            <person name="Kamat A."/>
            <person name="Kanga B."/>
            <person name="Kashin S."/>
            <person name="Khazanovich D."/>
            <person name="Kisner P."/>
            <person name="Lance K."/>
            <person name="Lara M."/>
            <person name="Lee W."/>
            <person name="Lennon N."/>
            <person name="Letendre F."/>
            <person name="LeVine R."/>
            <person name="Lipovsky A."/>
            <person name="Liu X."/>
            <person name="Liu J."/>
            <person name="Liu S."/>
            <person name="Lokyitsang T."/>
            <person name="Lokyitsang Y."/>
            <person name="Lubonja R."/>
            <person name="Lui A."/>
            <person name="MacDonald P."/>
            <person name="Magnisalis V."/>
            <person name="Maru K."/>
            <person name="Matthews C."/>
            <person name="McCusker W."/>
            <person name="McDonough S."/>
            <person name="Mehta T."/>
            <person name="Meldrim J."/>
            <person name="Meneus L."/>
            <person name="Mihai O."/>
            <person name="Mihalev A."/>
            <person name="Mihova T."/>
            <person name="Mittelman R."/>
            <person name="Mlenga V."/>
            <person name="Montmayeur A."/>
            <person name="Mulrain L."/>
            <person name="Navidi A."/>
            <person name="Naylor J."/>
            <person name="Negash T."/>
            <person name="Nguyen T."/>
            <person name="Nguyen N."/>
            <person name="Nicol R."/>
            <person name="Norbu C."/>
            <person name="Norbu N."/>
            <person name="Novod N."/>
            <person name="O'Neill B."/>
            <person name="Osman S."/>
            <person name="Markiewicz E."/>
            <person name="Oyono O.L."/>
            <person name="Patti C."/>
            <person name="Phunkhang P."/>
            <person name="Pierre F."/>
            <person name="Priest M."/>
            <person name="Raghuraman S."/>
            <person name="Rege F."/>
            <person name="Reyes R."/>
            <person name="Rise C."/>
            <person name="Rogov P."/>
            <person name="Ross K."/>
            <person name="Ryan E."/>
            <person name="Settipalli S."/>
            <person name="Shea T."/>
            <person name="Sherpa N."/>
            <person name="Shi L."/>
            <person name="Shih D."/>
            <person name="Sparrow T."/>
            <person name="Spaulding J."/>
            <person name="Stalker J."/>
            <person name="Stange-Thomann N."/>
            <person name="Stavropoulos S."/>
            <person name="Stone C."/>
            <person name="Strader C."/>
            <person name="Tesfaye S."/>
            <person name="Thomson T."/>
            <person name="Thoulutsang Y."/>
            <person name="Thoulutsang D."/>
            <person name="Topham K."/>
            <person name="Topping I."/>
            <person name="Tsamla T."/>
            <person name="Vassiliev H."/>
            <person name="Vo A."/>
            <person name="Wangchuk T."/>
            <person name="Wangdi T."/>
            <person name="Weiand M."/>
            <person name="Wilkinson J."/>
            <person name="Wilson A."/>
            <person name="Yadav S."/>
            <person name="Young G."/>
            <person name="Yu Q."/>
            <person name="Zembek L."/>
            <person name="Zhong D."/>
            <person name="Zimmer A."/>
            <person name="Zwirko Z."/>
            <person name="Jaffe D.B."/>
            <person name="Alvarez P."/>
            <person name="Brockman W."/>
            <person name="Butler J."/>
            <person name="Chin C."/>
            <person name="Gnerre S."/>
            <person name="Grabherr M."/>
            <person name="Kleber M."/>
            <person name="Mauceli E."/>
            <person name="MacCallum I."/>
        </authorList>
    </citation>
    <scope>NUCLEOTIDE SEQUENCE [LARGE SCALE GENOMIC DNA]</scope>
    <source>
        <strain evidence="2">Tucson 14024-0371.13</strain>
    </source>
</reference>
<dbReference type="EMBL" id="CH902617">
    <property type="protein sequence ID" value="EDV41858.2"/>
    <property type="molecule type" value="Genomic_DNA"/>
</dbReference>
<dbReference type="Pfam" id="PF16037">
    <property type="entry name" value="DUF4790"/>
    <property type="match status" value="1"/>
</dbReference>
<dbReference type="KEGG" id="dan:6500072"/>
<gene>
    <name evidence="1" type="primary">Dana\GF17287</name>
    <name evidence="1" type="synonym">dana_GLEANR_18554</name>
    <name evidence="1" type="ORF">GF17287</name>
</gene>
<proteinExistence type="predicted"/>
<dbReference type="AlphaFoldDB" id="B3LYY4"/>
<evidence type="ECO:0000313" key="1">
    <source>
        <dbReference type="EMBL" id="EDV41858.2"/>
    </source>
</evidence>
<dbReference type="InterPro" id="IPR032004">
    <property type="entry name" value="DUF4790"/>
</dbReference>
<organism evidence="1 2">
    <name type="scientific">Drosophila ananassae</name>
    <name type="common">Fruit fly</name>
    <dbReference type="NCBI Taxonomy" id="7217"/>
    <lineage>
        <taxon>Eukaryota</taxon>
        <taxon>Metazoa</taxon>
        <taxon>Ecdysozoa</taxon>
        <taxon>Arthropoda</taxon>
        <taxon>Hexapoda</taxon>
        <taxon>Insecta</taxon>
        <taxon>Pterygota</taxon>
        <taxon>Neoptera</taxon>
        <taxon>Endopterygota</taxon>
        <taxon>Diptera</taxon>
        <taxon>Brachycera</taxon>
        <taxon>Muscomorpha</taxon>
        <taxon>Ephydroidea</taxon>
        <taxon>Drosophilidae</taxon>
        <taxon>Drosophila</taxon>
        <taxon>Sophophora</taxon>
    </lineage>
</organism>
<name>B3LYY4_DROAN</name>
<dbReference type="HOGENOM" id="CLU_1645475_0_0_1"/>
<dbReference type="Proteomes" id="UP000007801">
    <property type="component" value="Unassembled WGS sequence"/>
</dbReference>
<protein>
    <submittedName>
        <fullName evidence="1">Uncharacterized protein</fullName>
    </submittedName>
</protein>
<keyword evidence="2" id="KW-1185">Reference proteome</keyword>
<dbReference type="OrthoDB" id="7675754at2759"/>
<dbReference type="InParanoid" id="B3LYY4"/>